<evidence type="ECO:0008006" key="4">
    <source>
        <dbReference type="Google" id="ProtNLM"/>
    </source>
</evidence>
<proteinExistence type="predicted"/>
<feature type="transmembrane region" description="Helical" evidence="1">
    <location>
        <begin position="108"/>
        <end position="124"/>
    </location>
</feature>
<evidence type="ECO:0000313" key="2">
    <source>
        <dbReference type="EMBL" id="MFD1051826.1"/>
    </source>
</evidence>
<evidence type="ECO:0000256" key="1">
    <source>
        <dbReference type="SAM" id="Phobius"/>
    </source>
</evidence>
<protein>
    <recommendedName>
        <fullName evidence="4">CPBP family intramembrane metalloprotease</fullName>
    </recommendedName>
</protein>
<keyword evidence="1" id="KW-0812">Transmembrane</keyword>
<reference evidence="3" key="1">
    <citation type="journal article" date="2019" name="Int. J. Syst. Evol. Microbiol.">
        <title>The Global Catalogue of Microorganisms (GCM) 10K type strain sequencing project: providing services to taxonomists for standard genome sequencing and annotation.</title>
        <authorList>
            <consortium name="The Broad Institute Genomics Platform"/>
            <consortium name="The Broad Institute Genome Sequencing Center for Infectious Disease"/>
            <person name="Wu L."/>
            <person name="Ma J."/>
        </authorList>
    </citation>
    <scope>NUCLEOTIDE SEQUENCE [LARGE SCALE GENOMIC DNA]</scope>
    <source>
        <strain evidence="3">JCM 31486</strain>
    </source>
</reference>
<dbReference type="EMBL" id="JBHTIS010003901">
    <property type="protein sequence ID" value="MFD1051826.1"/>
    <property type="molecule type" value="Genomic_DNA"/>
</dbReference>
<keyword evidence="1" id="KW-1133">Transmembrane helix</keyword>
<feature type="transmembrane region" description="Helical" evidence="1">
    <location>
        <begin position="77"/>
        <end position="96"/>
    </location>
</feature>
<organism evidence="2 3">
    <name type="scientific">Kibdelosporangium lantanae</name>
    <dbReference type="NCBI Taxonomy" id="1497396"/>
    <lineage>
        <taxon>Bacteria</taxon>
        <taxon>Bacillati</taxon>
        <taxon>Actinomycetota</taxon>
        <taxon>Actinomycetes</taxon>
        <taxon>Pseudonocardiales</taxon>
        <taxon>Pseudonocardiaceae</taxon>
        <taxon>Kibdelosporangium</taxon>
    </lineage>
</organism>
<dbReference type="Proteomes" id="UP001597045">
    <property type="component" value="Unassembled WGS sequence"/>
</dbReference>
<feature type="transmembrane region" description="Helical" evidence="1">
    <location>
        <begin position="15"/>
        <end position="35"/>
    </location>
</feature>
<keyword evidence="1" id="KW-0472">Membrane</keyword>
<keyword evidence="3" id="KW-1185">Reference proteome</keyword>
<feature type="non-terminal residue" evidence="2">
    <location>
        <position position="150"/>
    </location>
</feature>
<evidence type="ECO:0000313" key="3">
    <source>
        <dbReference type="Proteomes" id="UP001597045"/>
    </source>
</evidence>
<gene>
    <name evidence="2" type="ORF">ACFQ1S_42845</name>
</gene>
<accession>A0ABW3MMG4</accession>
<comment type="caution">
    <text evidence="2">The sequence shown here is derived from an EMBL/GenBank/DDBJ whole genome shotgun (WGS) entry which is preliminary data.</text>
</comment>
<feature type="transmembrane region" description="Helical" evidence="1">
    <location>
        <begin position="41"/>
        <end position="56"/>
    </location>
</feature>
<sequence>MAMVAGQVSVRRRMYLFAEYFVLFFGVVTVFITVFRGVSPIPFLVVLGAGAVVYLLRQPTFDRGDFLRTVRPQLRSILTLWAVAWVVAIVGLSLYDPTLLWDLPRRKPVLWLIIMVAYPLLSAYPQELVFRGFLFHRYGPAFGARGTIAA</sequence>
<name>A0ABW3MMG4_9PSEU</name>